<keyword evidence="1" id="KW-1133">Transmembrane helix</keyword>
<feature type="transmembrane region" description="Helical" evidence="1">
    <location>
        <begin position="437"/>
        <end position="456"/>
    </location>
</feature>
<reference evidence="2" key="1">
    <citation type="submission" date="2018-08" db="EMBL/GenBank/DDBJ databases">
        <title>A genome reference for cultivated species of the human gut microbiota.</title>
        <authorList>
            <person name="Zou Y."/>
            <person name="Xue W."/>
            <person name="Luo G."/>
        </authorList>
    </citation>
    <scope>NUCLEOTIDE SEQUENCE [LARGE SCALE GENOMIC DNA]</scope>
    <source>
        <strain evidence="2">TF05-5AC</strain>
    </source>
</reference>
<evidence type="ECO:0008006" key="4">
    <source>
        <dbReference type="Google" id="ProtNLM"/>
    </source>
</evidence>
<protein>
    <recommendedName>
        <fullName evidence="4">Glycosyltransferase RgtA/B/C/D-like domain-containing protein</fullName>
    </recommendedName>
</protein>
<sequence>MKKDYSPTKMLRKDKPDSFSAVLLGICLCFYLFFAFYDGAVICVDSPGYISMRLSREPFYPLFLAFFRKLFSSFPNDFYLTAVAFFQSGLMAFATWTLVRYLWKELRLPKAVALVALAMPLGVSFLCRFAAKRESMYSNSILTEGIVIALYLLFFRYLLEYCLHQNRKSLILSSILVFVMVSTRKQMFMTLALLIICVVAVNIFRKKTLWGIGTVILCTLGILGCSMLLDVGYNYILRGNAVRHTNDSRFVTTMAFYTADRSDAEYIKDEEVRTLFLEIYDVCEEKGYLKHSAGEGWFNRVTHFGDYYDCIQIDTMGPMITQYVQANYGGGEVEEGKKVDQIMRTINVSVMPHNALNIIGSFLDNVLSGLITTVAKRNILLNWYSFFLYIIYVILLIWNVRIRGHEKTAVLAGLTLLAIVGNVTLVSLVIFCQTRYTIYNMGLFYICMVVMLYNLFRHWRLASEKTK</sequence>
<evidence type="ECO:0000313" key="2">
    <source>
        <dbReference type="EMBL" id="RGE57173.1"/>
    </source>
</evidence>
<comment type="caution">
    <text evidence="2">The sequence shown here is derived from an EMBL/GenBank/DDBJ whole genome shotgun (WGS) entry which is preliminary data.</text>
</comment>
<organism evidence="2 3">
    <name type="scientific">Eisenbergiella massiliensis</name>
    <dbReference type="NCBI Taxonomy" id="1720294"/>
    <lineage>
        <taxon>Bacteria</taxon>
        <taxon>Bacillati</taxon>
        <taxon>Bacillota</taxon>
        <taxon>Clostridia</taxon>
        <taxon>Lachnospirales</taxon>
        <taxon>Lachnospiraceae</taxon>
        <taxon>Eisenbergiella</taxon>
    </lineage>
</organism>
<proteinExistence type="predicted"/>
<dbReference type="GeneID" id="97989142"/>
<feature type="transmembrane region" description="Helical" evidence="1">
    <location>
        <begin position="111"/>
        <end position="131"/>
    </location>
</feature>
<feature type="transmembrane region" description="Helical" evidence="1">
    <location>
        <begin position="21"/>
        <end position="42"/>
    </location>
</feature>
<feature type="transmembrane region" description="Helical" evidence="1">
    <location>
        <begin position="381"/>
        <end position="398"/>
    </location>
</feature>
<gene>
    <name evidence="2" type="ORF">DXC51_20285</name>
</gene>
<feature type="transmembrane region" description="Helical" evidence="1">
    <location>
        <begin position="210"/>
        <end position="229"/>
    </location>
</feature>
<feature type="transmembrane region" description="Helical" evidence="1">
    <location>
        <begin position="78"/>
        <end position="99"/>
    </location>
</feature>
<feature type="transmembrane region" description="Helical" evidence="1">
    <location>
        <begin position="137"/>
        <end position="159"/>
    </location>
</feature>
<feature type="transmembrane region" description="Helical" evidence="1">
    <location>
        <begin position="354"/>
        <end position="375"/>
    </location>
</feature>
<keyword evidence="1" id="KW-0812">Transmembrane</keyword>
<keyword evidence="3" id="KW-1185">Reference proteome</keyword>
<feature type="transmembrane region" description="Helical" evidence="1">
    <location>
        <begin position="187"/>
        <end position="204"/>
    </location>
</feature>
<dbReference type="EMBL" id="QVLV01000017">
    <property type="protein sequence ID" value="RGE57173.1"/>
    <property type="molecule type" value="Genomic_DNA"/>
</dbReference>
<dbReference type="AlphaFoldDB" id="A0A3E3HZB9"/>
<evidence type="ECO:0000313" key="3">
    <source>
        <dbReference type="Proteomes" id="UP000260812"/>
    </source>
</evidence>
<name>A0A3E3HZB9_9FIRM</name>
<accession>A0A3E3HZB9</accession>
<dbReference type="Proteomes" id="UP000260812">
    <property type="component" value="Unassembled WGS sequence"/>
</dbReference>
<dbReference type="RefSeq" id="WP_117545267.1">
    <property type="nucleotide sequence ID" value="NZ_QVLV01000017.1"/>
</dbReference>
<evidence type="ECO:0000256" key="1">
    <source>
        <dbReference type="SAM" id="Phobius"/>
    </source>
</evidence>
<feature type="transmembrane region" description="Helical" evidence="1">
    <location>
        <begin position="410"/>
        <end position="431"/>
    </location>
</feature>
<keyword evidence="1" id="KW-0472">Membrane</keyword>